<keyword evidence="8" id="KW-1185">Reference proteome</keyword>
<gene>
    <name evidence="7" type="ORF">U9M48_007820</name>
</gene>
<comment type="function">
    <text evidence="4">Is involved in the conjugation of reduced glutathione to a wide number of exogenous and endogenous hydrophobic electrophiles.</text>
</comment>
<dbReference type="InterPro" id="IPR036282">
    <property type="entry name" value="Glutathione-S-Trfase_C_sf"/>
</dbReference>
<accession>A0AAQ3SMX1</accession>
<dbReference type="AlphaFoldDB" id="A0AAQ3SMX1"/>
<dbReference type="CDD" id="cd03185">
    <property type="entry name" value="GST_C_Tau"/>
    <property type="match status" value="1"/>
</dbReference>
<sequence>MVYILKPEMASNDGGGAAVRVIGVWASHFAIRVYVALKLKGVEYESLEEVVGNKSELLLKSNPVHKKIPVLIHHGKPIAESMIILQYIDEVWASDDVPAILQADPYERALQRFWAQYVDDKIAPASVILRGVVKGDVDEAAAQVTTALEHLEEAFAKRGQGKSYFGGEDIGYLDIVIGSHLGWLKAVETIAGVKVLDETKLPELTAWAQRFYAHHAVRDVMPETDRLVQFNAYLIDVLRAKASSN</sequence>
<keyword evidence="4" id="KW-0963">Cytoplasm</keyword>
<feature type="domain" description="GST N-terminal" evidence="5">
    <location>
        <begin position="17"/>
        <end position="96"/>
    </location>
</feature>
<evidence type="ECO:0000256" key="4">
    <source>
        <dbReference type="RuleBase" id="RU369102"/>
    </source>
</evidence>
<dbReference type="Pfam" id="PF02798">
    <property type="entry name" value="GST_N"/>
    <property type="match status" value="1"/>
</dbReference>
<evidence type="ECO:0000259" key="5">
    <source>
        <dbReference type="PROSITE" id="PS50404"/>
    </source>
</evidence>
<dbReference type="FunFam" id="1.20.1050.10:FF:000016">
    <property type="entry name" value="Glutathione S-transferase U9"/>
    <property type="match status" value="1"/>
</dbReference>
<dbReference type="Pfam" id="PF13410">
    <property type="entry name" value="GST_C_2"/>
    <property type="match status" value="1"/>
</dbReference>
<dbReference type="GO" id="GO:0006749">
    <property type="term" value="P:glutathione metabolic process"/>
    <property type="evidence" value="ECO:0007669"/>
    <property type="project" value="InterPro"/>
</dbReference>
<dbReference type="PROSITE" id="PS50405">
    <property type="entry name" value="GST_CTER"/>
    <property type="match status" value="1"/>
</dbReference>
<dbReference type="InterPro" id="IPR036249">
    <property type="entry name" value="Thioredoxin-like_sf"/>
</dbReference>
<organism evidence="7 8">
    <name type="scientific">Paspalum notatum var. saurae</name>
    <dbReference type="NCBI Taxonomy" id="547442"/>
    <lineage>
        <taxon>Eukaryota</taxon>
        <taxon>Viridiplantae</taxon>
        <taxon>Streptophyta</taxon>
        <taxon>Embryophyta</taxon>
        <taxon>Tracheophyta</taxon>
        <taxon>Spermatophyta</taxon>
        <taxon>Magnoliopsida</taxon>
        <taxon>Liliopsida</taxon>
        <taxon>Poales</taxon>
        <taxon>Poaceae</taxon>
        <taxon>PACMAD clade</taxon>
        <taxon>Panicoideae</taxon>
        <taxon>Andropogonodae</taxon>
        <taxon>Paspaleae</taxon>
        <taxon>Paspalinae</taxon>
        <taxon>Paspalum</taxon>
    </lineage>
</organism>
<name>A0AAQ3SMX1_PASNO</name>
<feature type="domain" description="GST C-terminal" evidence="6">
    <location>
        <begin position="104"/>
        <end position="234"/>
    </location>
</feature>
<protein>
    <recommendedName>
        <fullName evidence="4">Glutathione S-transferase</fullName>
        <ecNumber evidence="4">2.5.1.18</ecNumber>
    </recommendedName>
</protein>
<dbReference type="SFLD" id="SFLDS00019">
    <property type="entry name" value="Glutathione_Transferase_(cytos"/>
    <property type="match status" value="1"/>
</dbReference>
<dbReference type="GO" id="GO:0005829">
    <property type="term" value="C:cytosol"/>
    <property type="evidence" value="ECO:0007669"/>
    <property type="project" value="UniProtKB-SubCell"/>
</dbReference>
<dbReference type="InterPro" id="IPR010987">
    <property type="entry name" value="Glutathione-S-Trfase_C-like"/>
</dbReference>
<dbReference type="SFLD" id="SFLDG01152">
    <property type="entry name" value="Main.3:_Omega-_and_Tau-like"/>
    <property type="match status" value="1"/>
</dbReference>
<dbReference type="InterPro" id="IPR045073">
    <property type="entry name" value="Omega/Tau-like"/>
</dbReference>
<dbReference type="SUPFAM" id="SSF52833">
    <property type="entry name" value="Thioredoxin-like"/>
    <property type="match status" value="1"/>
</dbReference>
<dbReference type="SUPFAM" id="SSF47616">
    <property type="entry name" value="GST C-terminal domain-like"/>
    <property type="match status" value="1"/>
</dbReference>
<evidence type="ECO:0000259" key="6">
    <source>
        <dbReference type="PROSITE" id="PS50405"/>
    </source>
</evidence>
<dbReference type="InterPro" id="IPR045074">
    <property type="entry name" value="GST_C_Tau"/>
</dbReference>
<reference evidence="7 8" key="1">
    <citation type="submission" date="2024-02" db="EMBL/GenBank/DDBJ databases">
        <title>High-quality chromosome-scale genome assembly of Pensacola bahiagrass (Paspalum notatum Flugge var. saurae).</title>
        <authorList>
            <person name="Vega J.M."/>
            <person name="Podio M."/>
            <person name="Orjuela J."/>
            <person name="Siena L.A."/>
            <person name="Pessino S.C."/>
            <person name="Combes M.C."/>
            <person name="Mariac C."/>
            <person name="Albertini E."/>
            <person name="Pupilli F."/>
            <person name="Ortiz J.P.A."/>
            <person name="Leblanc O."/>
        </authorList>
    </citation>
    <scope>NUCLEOTIDE SEQUENCE [LARGE SCALE GENOMIC DNA]</scope>
    <source>
        <strain evidence="7">R1</strain>
        <tissue evidence="7">Leaf</tissue>
    </source>
</reference>
<dbReference type="InterPro" id="IPR040079">
    <property type="entry name" value="Glutathione_S-Trfase"/>
</dbReference>
<dbReference type="Gene3D" id="3.40.30.10">
    <property type="entry name" value="Glutaredoxin"/>
    <property type="match status" value="1"/>
</dbReference>
<dbReference type="EMBL" id="CP144746">
    <property type="protein sequence ID" value="WVZ57436.1"/>
    <property type="molecule type" value="Genomic_DNA"/>
</dbReference>
<dbReference type="FunFam" id="3.40.30.10:FF:000044">
    <property type="entry name" value="Glutathione S-transferase GSTU6"/>
    <property type="match status" value="1"/>
</dbReference>
<evidence type="ECO:0000313" key="8">
    <source>
        <dbReference type="Proteomes" id="UP001341281"/>
    </source>
</evidence>
<dbReference type="Gene3D" id="1.20.1050.10">
    <property type="match status" value="1"/>
</dbReference>
<comment type="subcellular location">
    <subcellularLocation>
        <location evidence="4">Cytoplasm</location>
        <location evidence="4">Cytosol</location>
    </subcellularLocation>
</comment>
<dbReference type="SFLD" id="SFLDG00358">
    <property type="entry name" value="Main_(cytGST)"/>
    <property type="match status" value="1"/>
</dbReference>
<evidence type="ECO:0000256" key="3">
    <source>
        <dbReference type="ARBA" id="ARBA00047960"/>
    </source>
</evidence>
<comment type="catalytic activity">
    <reaction evidence="3 4">
        <text>RX + glutathione = an S-substituted glutathione + a halide anion + H(+)</text>
        <dbReference type="Rhea" id="RHEA:16437"/>
        <dbReference type="ChEBI" id="CHEBI:15378"/>
        <dbReference type="ChEBI" id="CHEBI:16042"/>
        <dbReference type="ChEBI" id="CHEBI:17792"/>
        <dbReference type="ChEBI" id="CHEBI:57925"/>
        <dbReference type="ChEBI" id="CHEBI:90779"/>
        <dbReference type="EC" id="2.5.1.18"/>
    </reaction>
</comment>
<dbReference type="PANTHER" id="PTHR11260:SF788">
    <property type="entry name" value="GLUTATHIONE TRANSFERASE"/>
    <property type="match status" value="1"/>
</dbReference>
<dbReference type="InterPro" id="IPR004045">
    <property type="entry name" value="Glutathione_S-Trfase_N"/>
</dbReference>
<proteinExistence type="inferred from homology"/>
<dbReference type="EC" id="2.5.1.18" evidence="4"/>
<dbReference type="GO" id="GO:0009407">
    <property type="term" value="P:toxin catabolic process"/>
    <property type="evidence" value="ECO:0007669"/>
    <property type="project" value="UniProtKB-ARBA"/>
</dbReference>
<evidence type="ECO:0000313" key="7">
    <source>
        <dbReference type="EMBL" id="WVZ57436.1"/>
    </source>
</evidence>
<dbReference type="CDD" id="cd03058">
    <property type="entry name" value="GST_N_Tau"/>
    <property type="match status" value="1"/>
</dbReference>
<evidence type="ECO:0000256" key="2">
    <source>
        <dbReference type="ARBA" id="ARBA00025743"/>
    </source>
</evidence>
<dbReference type="GO" id="GO:0004364">
    <property type="term" value="F:glutathione transferase activity"/>
    <property type="evidence" value="ECO:0007669"/>
    <property type="project" value="UniProtKB-UniRule"/>
</dbReference>
<keyword evidence="1 4" id="KW-0808">Transferase</keyword>
<evidence type="ECO:0000256" key="1">
    <source>
        <dbReference type="ARBA" id="ARBA00022679"/>
    </source>
</evidence>
<comment type="similarity">
    <text evidence="2">Belongs to the GST superfamily. Tau family.</text>
</comment>
<dbReference type="Proteomes" id="UP001341281">
    <property type="component" value="Chromosome 02"/>
</dbReference>
<dbReference type="PANTHER" id="PTHR11260">
    <property type="entry name" value="GLUTATHIONE S-TRANSFERASE, GST, SUPERFAMILY, GST DOMAIN CONTAINING"/>
    <property type="match status" value="1"/>
</dbReference>
<dbReference type="PROSITE" id="PS50404">
    <property type="entry name" value="GST_NTER"/>
    <property type="match status" value="1"/>
</dbReference>